<protein>
    <submittedName>
        <fullName evidence="2">TmRNA</fullName>
    </submittedName>
</protein>
<comment type="caution">
    <text evidence="2">The sequence shown here is derived from an EMBL/GenBank/DDBJ whole genome shotgun (WGS) entry which is preliminary data.</text>
</comment>
<feature type="signal peptide" evidence="1">
    <location>
        <begin position="1"/>
        <end position="22"/>
    </location>
</feature>
<name>A0A0F4TXB5_PSEFL</name>
<reference evidence="2 3" key="1">
    <citation type="submission" date="2015-03" db="EMBL/GenBank/DDBJ databases">
        <title>Comparative genomics of Pseudomonas insights into diversity of traits involved in vanlence and defense.</title>
        <authorList>
            <person name="Qin Y."/>
        </authorList>
    </citation>
    <scope>NUCLEOTIDE SEQUENCE [LARGE SCALE GENOMIC DNA]</scope>
    <source>
        <strain evidence="2 3">C8</strain>
    </source>
</reference>
<dbReference type="OrthoDB" id="7026422at2"/>
<dbReference type="EMBL" id="LACC01000010">
    <property type="protein sequence ID" value="KJZ49021.1"/>
    <property type="molecule type" value="Genomic_DNA"/>
</dbReference>
<gene>
    <name evidence="2" type="ORF">VC35_06745</name>
</gene>
<evidence type="ECO:0000313" key="3">
    <source>
        <dbReference type="Proteomes" id="UP000033588"/>
    </source>
</evidence>
<dbReference type="Proteomes" id="UP000033588">
    <property type="component" value="Unassembled WGS sequence"/>
</dbReference>
<keyword evidence="1" id="KW-0732">Signal</keyword>
<sequence>MKRTTLAGLFISAAMLASPVFAADNNLCTSKLQELKGKVNALPANATNTSMEIKRLISSAEASQASGDDRKCVTEATQALALADRQSNQPNP</sequence>
<evidence type="ECO:0000313" key="2">
    <source>
        <dbReference type="EMBL" id="KJZ49021.1"/>
    </source>
</evidence>
<feature type="chain" id="PRO_5002479532" evidence="1">
    <location>
        <begin position="23"/>
        <end position="92"/>
    </location>
</feature>
<organism evidence="2 3">
    <name type="scientific">Pseudomonas fluorescens</name>
    <dbReference type="NCBI Taxonomy" id="294"/>
    <lineage>
        <taxon>Bacteria</taxon>
        <taxon>Pseudomonadati</taxon>
        <taxon>Pseudomonadota</taxon>
        <taxon>Gammaproteobacteria</taxon>
        <taxon>Pseudomonadales</taxon>
        <taxon>Pseudomonadaceae</taxon>
        <taxon>Pseudomonas</taxon>
    </lineage>
</organism>
<dbReference type="AlphaFoldDB" id="A0A0F4TXB5"/>
<dbReference type="RefSeq" id="WP_046038678.1">
    <property type="nucleotide sequence ID" value="NZ_LACC01000010.1"/>
</dbReference>
<evidence type="ECO:0000256" key="1">
    <source>
        <dbReference type="SAM" id="SignalP"/>
    </source>
</evidence>
<accession>A0A0F4TXB5</accession>
<dbReference type="PATRIC" id="fig|294.132.peg.66"/>
<proteinExistence type="predicted"/>